<dbReference type="CDD" id="cd00186">
    <property type="entry name" value="TOP1Ac"/>
    <property type="match status" value="1"/>
</dbReference>
<dbReference type="RefSeq" id="WP_074955607.1">
    <property type="nucleotide sequence ID" value="NZ_FPBV01000023.1"/>
</dbReference>
<dbReference type="PROSITE" id="PS00396">
    <property type="entry name" value="TOPO_IA_1"/>
    <property type="match status" value="1"/>
</dbReference>
<dbReference type="InterPro" id="IPR003601">
    <property type="entry name" value="Topo_IA_2"/>
</dbReference>
<feature type="domain" description="Topo IA-type catalytic" evidence="11">
    <location>
        <begin position="158"/>
        <end position="612"/>
    </location>
</feature>
<dbReference type="InterPro" id="IPR000380">
    <property type="entry name" value="Topo_IA"/>
</dbReference>
<dbReference type="PANTHER" id="PTHR11390">
    <property type="entry name" value="PROKARYOTIC DNA TOPOISOMERASE"/>
    <property type="match status" value="1"/>
</dbReference>
<evidence type="ECO:0000256" key="4">
    <source>
        <dbReference type="ARBA" id="ARBA00023029"/>
    </source>
</evidence>
<evidence type="ECO:0000256" key="6">
    <source>
        <dbReference type="ARBA" id="ARBA00023235"/>
    </source>
</evidence>
<keyword evidence="4" id="KW-0799">Topoisomerase</keyword>
<dbReference type="AlphaFoldDB" id="A0A1I7L296"/>
<comment type="similarity">
    <text evidence="2">Belongs to the type IA topoisomerase family.</text>
</comment>
<evidence type="ECO:0000256" key="2">
    <source>
        <dbReference type="ARBA" id="ARBA00009446"/>
    </source>
</evidence>
<dbReference type="Pfam" id="PF01751">
    <property type="entry name" value="Toprim"/>
    <property type="match status" value="1"/>
</dbReference>
<evidence type="ECO:0000256" key="8">
    <source>
        <dbReference type="ARBA" id="ARBA00031985"/>
    </source>
</evidence>
<dbReference type="Gene3D" id="3.40.50.140">
    <property type="match status" value="1"/>
</dbReference>
<dbReference type="InterPro" id="IPR013824">
    <property type="entry name" value="Topo_IA_cen_sub1"/>
</dbReference>
<dbReference type="Gene3D" id="2.70.20.10">
    <property type="entry name" value="Topoisomerase I, domain 3"/>
    <property type="match status" value="1"/>
</dbReference>
<dbReference type="GO" id="GO:0003677">
    <property type="term" value="F:DNA binding"/>
    <property type="evidence" value="ECO:0007669"/>
    <property type="project" value="UniProtKB-KW"/>
</dbReference>
<keyword evidence="5" id="KW-0238">DNA-binding</keyword>
<organism evidence="12 13">
    <name type="scientific">Alicyclobacillus macrosporangiidus</name>
    <dbReference type="NCBI Taxonomy" id="392015"/>
    <lineage>
        <taxon>Bacteria</taxon>
        <taxon>Bacillati</taxon>
        <taxon>Bacillota</taxon>
        <taxon>Bacilli</taxon>
        <taxon>Bacillales</taxon>
        <taxon>Alicyclobacillaceae</taxon>
        <taxon>Alicyclobacillus</taxon>
    </lineage>
</organism>
<reference evidence="13" key="1">
    <citation type="submission" date="2016-10" db="EMBL/GenBank/DDBJ databases">
        <authorList>
            <person name="Varghese N."/>
        </authorList>
    </citation>
    <scope>NUCLEOTIDE SEQUENCE [LARGE SCALE GENOMIC DNA]</scope>
    <source>
        <strain evidence="13">DSM 17980</strain>
    </source>
</reference>
<dbReference type="PANTHER" id="PTHR11390:SF21">
    <property type="entry name" value="DNA TOPOISOMERASE 3-ALPHA"/>
    <property type="match status" value="1"/>
</dbReference>
<evidence type="ECO:0000256" key="7">
    <source>
        <dbReference type="ARBA" id="ARBA00030003"/>
    </source>
</evidence>
<dbReference type="SUPFAM" id="SSF56712">
    <property type="entry name" value="Prokaryotic type I DNA topoisomerase"/>
    <property type="match status" value="1"/>
</dbReference>
<dbReference type="PROSITE" id="PS52039">
    <property type="entry name" value="TOPO_IA_2"/>
    <property type="match status" value="1"/>
</dbReference>
<gene>
    <name evidence="12" type="ORF">SAMN05421543_12350</name>
</gene>
<comment type="catalytic activity">
    <reaction evidence="1">
        <text>ATP-independent breakage of single-stranded DNA, followed by passage and rejoining.</text>
        <dbReference type="EC" id="5.6.2.1"/>
    </reaction>
</comment>
<dbReference type="CDD" id="cd03362">
    <property type="entry name" value="TOPRIM_TopoIA_TopoIII"/>
    <property type="match status" value="1"/>
</dbReference>
<dbReference type="Gene3D" id="1.10.290.10">
    <property type="entry name" value="Topoisomerase I, domain 4"/>
    <property type="match status" value="1"/>
</dbReference>
<dbReference type="InterPro" id="IPR013497">
    <property type="entry name" value="Topo_IA_cen"/>
</dbReference>
<dbReference type="InterPro" id="IPR013825">
    <property type="entry name" value="Topo_IA_cen_sub2"/>
</dbReference>
<dbReference type="EC" id="5.6.2.1" evidence="3"/>
<evidence type="ECO:0000313" key="13">
    <source>
        <dbReference type="Proteomes" id="UP000183508"/>
    </source>
</evidence>
<dbReference type="GO" id="GO:0043597">
    <property type="term" value="C:cytoplasmic replication fork"/>
    <property type="evidence" value="ECO:0007669"/>
    <property type="project" value="TreeGrafter"/>
</dbReference>
<dbReference type="InterPro" id="IPR006171">
    <property type="entry name" value="TOPRIM_dom"/>
</dbReference>
<dbReference type="SMART" id="SM00437">
    <property type="entry name" value="TOP1Ac"/>
    <property type="match status" value="1"/>
</dbReference>
<dbReference type="InterPro" id="IPR003602">
    <property type="entry name" value="Topo_IA_DNA-bd_dom"/>
</dbReference>
<dbReference type="Pfam" id="PF01131">
    <property type="entry name" value="Topoisom_bac"/>
    <property type="match status" value="1"/>
</dbReference>
<evidence type="ECO:0000256" key="9">
    <source>
        <dbReference type="ARBA" id="ARBA00032235"/>
    </source>
</evidence>
<evidence type="ECO:0000256" key="10">
    <source>
        <dbReference type="ARBA" id="ARBA00032877"/>
    </source>
</evidence>
<evidence type="ECO:0000256" key="5">
    <source>
        <dbReference type="ARBA" id="ARBA00023125"/>
    </source>
</evidence>
<dbReference type="GO" id="GO:0006281">
    <property type="term" value="P:DNA repair"/>
    <property type="evidence" value="ECO:0007669"/>
    <property type="project" value="TreeGrafter"/>
</dbReference>
<dbReference type="STRING" id="392015.SAMN05421543_12350"/>
<dbReference type="InterPro" id="IPR025589">
    <property type="entry name" value="Toprim_C_rpt"/>
</dbReference>
<keyword evidence="6 12" id="KW-0413">Isomerase</keyword>
<dbReference type="EMBL" id="FPBV01000023">
    <property type="protein sequence ID" value="SFV03850.1"/>
    <property type="molecule type" value="Genomic_DNA"/>
</dbReference>
<dbReference type="Gene3D" id="1.10.460.10">
    <property type="entry name" value="Topoisomerase I, domain 2"/>
    <property type="match status" value="1"/>
</dbReference>
<dbReference type="InterPro" id="IPR013826">
    <property type="entry name" value="Topo_IA_cen_sub3"/>
</dbReference>
<dbReference type="Proteomes" id="UP000183508">
    <property type="component" value="Unassembled WGS sequence"/>
</dbReference>
<dbReference type="GO" id="GO:0003917">
    <property type="term" value="F:DNA topoisomerase type I (single strand cut, ATP-independent) activity"/>
    <property type="evidence" value="ECO:0007669"/>
    <property type="project" value="UniProtKB-EC"/>
</dbReference>
<dbReference type="SMART" id="SM00436">
    <property type="entry name" value="TOP1Bc"/>
    <property type="match status" value="1"/>
</dbReference>
<dbReference type="InterPro" id="IPR023406">
    <property type="entry name" value="Topo_IA_AS"/>
</dbReference>
<name>A0A1I7L296_9BACL</name>
<evidence type="ECO:0000313" key="12">
    <source>
        <dbReference type="EMBL" id="SFV03850.1"/>
    </source>
</evidence>
<dbReference type="GO" id="GO:0006265">
    <property type="term" value="P:DNA topological change"/>
    <property type="evidence" value="ECO:0007669"/>
    <property type="project" value="InterPro"/>
</dbReference>
<protein>
    <recommendedName>
        <fullName evidence="3">DNA topoisomerase</fullName>
        <ecNumber evidence="3">5.6.2.1</ecNumber>
    </recommendedName>
    <alternativeName>
        <fullName evidence="10">Omega-protein</fullName>
    </alternativeName>
    <alternativeName>
        <fullName evidence="9">Relaxing enzyme</fullName>
    </alternativeName>
    <alternativeName>
        <fullName evidence="7">Swivelase</fullName>
    </alternativeName>
    <alternativeName>
        <fullName evidence="8">Untwisting enzyme</fullName>
    </alternativeName>
</protein>
<dbReference type="PRINTS" id="PR00417">
    <property type="entry name" value="PRTPISMRASEI"/>
</dbReference>
<dbReference type="Pfam" id="PF13342">
    <property type="entry name" value="Toprim_Crpt"/>
    <property type="match status" value="2"/>
</dbReference>
<evidence type="ECO:0000256" key="3">
    <source>
        <dbReference type="ARBA" id="ARBA00012891"/>
    </source>
</evidence>
<evidence type="ECO:0000256" key="1">
    <source>
        <dbReference type="ARBA" id="ARBA00000213"/>
    </source>
</evidence>
<dbReference type="GO" id="GO:0006310">
    <property type="term" value="P:DNA recombination"/>
    <property type="evidence" value="ECO:0007669"/>
    <property type="project" value="TreeGrafter"/>
</dbReference>
<dbReference type="SMART" id="SM00493">
    <property type="entry name" value="TOPRIM"/>
    <property type="match status" value="1"/>
</dbReference>
<dbReference type="InterPro" id="IPR023405">
    <property type="entry name" value="Topo_IA_core_domain"/>
</dbReference>
<dbReference type="InterPro" id="IPR034144">
    <property type="entry name" value="TOPRIM_TopoIII"/>
</dbReference>
<accession>A0A1I7L296</accession>
<keyword evidence="13" id="KW-1185">Reference proteome</keyword>
<proteinExistence type="inferred from homology"/>
<evidence type="ECO:0000259" key="11">
    <source>
        <dbReference type="PROSITE" id="PS52039"/>
    </source>
</evidence>
<sequence length="788" mass="88587">MRLIVAEKPSAAQDFATALGARFNKDTQAYECHEYRIVHLRGHLLALKGLQELYEVFQGKWDRSILDHLPVFPDLAHKSMYKVTDQALLKTVTKHLLDPAIDTVINACDPGREGELLFWEVYQYAGCDKPVLRFWESESLSRPVVLRGLQNLKGPDFWEPRRKAAYARQQADWYVGMNLTVAYSAMAGTLYSVGPVQTPTLALVVGVDDAIENFPSIPYAEIEVYFPGFTARYKPLAPKYPDHPYSLDEKEAQEWLEYFLQCQTARVESIETTSTTVAPPLLYSLTTLQVDANRKFGFSASATLKIAQKLYDEHYLSYPRTDSEVIGDSMLTMVNTLAQQLAQHYGFQYGELHFTERNVNNAKLTDHHALLPLKPLPETASESEKKIYNLVLIRFFQAFGLPGMDQKIKVTLKVVNTLDAPQFEATGRVQTEPGWRQLGHAPSQDEEDNQVHEALFKLRQGQVLKFVDRPKLLHKTIEPPKRYTEATLLKAMANIANTIQDEELRQAMKAVGGRLGTPATQAAIIDLLLRRGYLQKKKKSLISTPLGRAVIATVAPELRNAVQRARMEQLLNDFTNPDAVDTYLKDVFELVQRNVSFCKKADSSFLKLPKVGVACPFCDAHADIVDKGRLYACANTDCSFKIPKVYNGYSLKPKDIQDLVTHGHTTILTFKTKDGRRTYQAKLVLDGQRVSIAFPTVEERSLGSCPMCTDGIVYSKTPKICGCNRCDWVLFRTVAGVNLTDAQIRRLLDRKSIPNIKGFKKKDGTTFAAGLQLDEKGAIRFTKSNSGS</sequence>